<feature type="region of interest" description="Disordered" evidence="1">
    <location>
        <begin position="431"/>
        <end position="458"/>
    </location>
</feature>
<evidence type="ECO:0000313" key="3">
    <source>
        <dbReference type="EMBL" id="CEJ20766.1"/>
    </source>
</evidence>
<feature type="region of interest" description="Disordered" evidence="1">
    <location>
        <begin position="337"/>
        <end position="363"/>
    </location>
</feature>
<dbReference type="InterPro" id="IPR036188">
    <property type="entry name" value="FAD/NAD-bd_sf"/>
</dbReference>
<feature type="compositionally biased region" description="Low complexity" evidence="1">
    <location>
        <begin position="337"/>
        <end position="347"/>
    </location>
</feature>
<dbReference type="InterPro" id="IPR052541">
    <property type="entry name" value="SQRD"/>
</dbReference>
<dbReference type="PANTHER" id="PTHR43755:SF1">
    <property type="entry name" value="FAD-DEPENDENT PYRIDINE NUCLEOTIDE-DISULPHIDE OXIDOREDUCTASE"/>
    <property type="match status" value="1"/>
</dbReference>
<dbReference type="Pfam" id="PF21706">
    <property type="entry name" value="FCSD_central"/>
    <property type="match status" value="1"/>
</dbReference>
<evidence type="ECO:0000259" key="2">
    <source>
        <dbReference type="Pfam" id="PF21706"/>
    </source>
</evidence>
<reference evidence="3" key="2">
    <citation type="submission" date="2022-04" db="EMBL/GenBank/DDBJ databases">
        <title>Genomic draft of R. solanacearum strain IPO1609, a phylotype IIB1/biovar 2/race 3 strain isolated from potato in Europe.</title>
        <authorList>
            <person name="Boucher C."/>
            <person name="Carrere S."/>
            <person name="Dossat C."/>
            <person name="Elbaz M."/>
            <person name="Genin S."/>
            <person name="Gouzy J."/>
            <person name="Prior P."/>
            <person name="Segurens B."/>
            <person name="Wincker P."/>
        </authorList>
    </citation>
    <scope>NUCLEOTIDE SEQUENCE</scope>
    <source>
        <strain evidence="3">IPO1609</strain>
    </source>
</reference>
<dbReference type="InterPro" id="IPR049386">
    <property type="entry name" value="FCSD_central"/>
</dbReference>
<dbReference type="SUPFAM" id="SSF51905">
    <property type="entry name" value="FAD/NAD(P)-binding domain"/>
    <property type="match status" value="2"/>
</dbReference>
<dbReference type="PROSITE" id="PS51318">
    <property type="entry name" value="TAT"/>
    <property type="match status" value="1"/>
</dbReference>
<dbReference type="AlphaFoldDB" id="A0ABF7RHN0"/>
<reference evidence="3" key="1">
    <citation type="submission" date="2014-11" db="EMBL/GenBank/DDBJ databases">
        <authorList>
            <person name="Genoscope - CEA"/>
        </authorList>
    </citation>
    <scope>NUCLEOTIDE SEQUENCE</scope>
    <source>
        <strain evidence="3">IPO1609</strain>
    </source>
</reference>
<evidence type="ECO:0000256" key="1">
    <source>
        <dbReference type="SAM" id="MobiDB-lite"/>
    </source>
</evidence>
<keyword evidence="3" id="KW-0472">Membrane</keyword>
<feature type="region of interest" description="Disordered" evidence="1">
    <location>
        <begin position="381"/>
        <end position="403"/>
    </location>
</feature>
<name>A0ABF7RHN0_RALSL</name>
<feature type="domain" description="Sulfide dehydrogenase [flavocytochrome c] flavoprotein chain central" evidence="2">
    <location>
        <begin position="172"/>
        <end position="286"/>
    </location>
</feature>
<gene>
    <name evidence="3" type="ORF">RSIPO_02958</name>
</gene>
<protein>
    <submittedName>
        <fullName evidence="3">Sulfide dehydrogenase [flavocytochrome c] (Partial sequencen terminus) transmembrane protein</fullName>
    </submittedName>
</protein>
<organism evidence="3 4">
    <name type="scientific">Ralstonia solanacearum IPO1609</name>
    <dbReference type="NCBI Taxonomy" id="564066"/>
    <lineage>
        <taxon>Bacteria</taxon>
        <taxon>Pseudomonadati</taxon>
        <taxon>Pseudomonadota</taxon>
        <taxon>Betaproteobacteria</taxon>
        <taxon>Burkholderiales</taxon>
        <taxon>Burkholderiaceae</taxon>
        <taxon>Ralstonia</taxon>
        <taxon>Ralstonia solanacearum species complex</taxon>
    </lineage>
</organism>
<dbReference type="Proteomes" id="UP000053470">
    <property type="component" value="Unassembled WGS sequence"/>
</dbReference>
<dbReference type="PANTHER" id="PTHR43755">
    <property type="match status" value="1"/>
</dbReference>
<evidence type="ECO:0000313" key="4">
    <source>
        <dbReference type="Proteomes" id="UP000053470"/>
    </source>
</evidence>
<keyword evidence="4" id="KW-1185">Reference proteome</keyword>
<keyword evidence="3" id="KW-0812">Transmembrane</keyword>
<dbReference type="Gene3D" id="3.50.50.60">
    <property type="entry name" value="FAD/NAD(P)-binding domain"/>
    <property type="match status" value="2"/>
</dbReference>
<accession>A0ABF7RHN0</accession>
<sequence>MSGPTVREDRRALLRAIGATALAGPLAACASLPGLRNARVVVVGGGYGGATAAKYVRVFSGGRVDVTLVEPNAAFVSCPLSNLVLSGDRNLASLTVPYDALVARHGVRWVRDRAAAIDLGARQVRLEGGGTLDYDRLILSPGIDFVPGAIPGLADAATAARAPHAWKASAQTLALRHRLEAMPNGGVVAISIPLAPYRCPPAPYERACLIAHWLQRARPASRVLILDANDDVTSKGALFKRVWAQRYPNHIEYRPQYNAVDIAAAGRVLKFDVQDDIEADVVNLIPPQRAGAIAVGAGLATANGRWCEVDFLTFESTVAPGVHVIGDAIQDRAADAQIGPHGQPARQGGRRRGGGDAGRPRARSVAAVCQHLLQLHRARRGDARGNRPPLRRHRTHHGDRAGRGWAVRRALGGGRPPGAGLEPRNLVGHAGLSARGRAPPTAARTMRKNRQVAAQAGA</sequence>
<feature type="compositionally biased region" description="Low complexity" evidence="1">
    <location>
        <begin position="434"/>
        <end position="444"/>
    </location>
</feature>
<dbReference type="EMBL" id="LN651282">
    <property type="protein sequence ID" value="CEJ20766.1"/>
    <property type="molecule type" value="Genomic_DNA"/>
</dbReference>
<dbReference type="InterPro" id="IPR006311">
    <property type="entry name" value="TAT_signal"/>
</dbReference>
<proteinExistence type="predicted"/>